<sequence length="185" mass="21286">MEKFLRNREVLSYCECTGKENLPKESYTTKVSLENEAYFILPNGDKHGPSEEGSDRSDQTLYQSWKDGQLHGPWSIKKKDGEILKEGTYVNGKKNGPEIQIASKVLRFRREFLDGELHGLLTIFRRSGAVDYVAEYSNGKKEGLEVHFDSEGKLREAFQNTEGERLPLPLDIDEELLTRMKYFCL</sequence>
<evidence type="ECO:0000313" key="1">
    <source>
        <dbReference type="EMBL" id="AHC54776.1"/>
    </source>
</evidence>
<name>V9SEP1_9VIRU</name>
<dbReference type="Gene3D" id="2.20.110.10">
    <property type="entry name" value="Histone H3 K4-specific methyltransferase SET7/9 N-terminal domain"/>
    <property type="match status" value="2"/>
</dbReference>
<protein>
    <recommendedName>
        <fullName evidence="3">MORN repeat-containing protein</fullName>
    </recommendedName>
</protein>
<dbReference type="EMBL" id="KF483846">
    <property type="protein sequence ID" value="AHC54776.1"/>
    <property type="molecule type" value="Genomic_DNA"/>
</dbReference>
<accession>V9SEP1</accession>
<gene>
    <name evidence="1" type="ORF">TNS_ORF58</name>
</gene>
<proteinExistence type="predicted"/>
<dbReference type="Proteomes" id="UP000232615">
    <property type="component" value="Segment"/>
</dbReference>
<keyword evidence="2" id="KW-1185">Reference proteome</keyword>
<dbReference type="SUPFAM" id="SSF82185">
    <property type="entry name" value="Histone H3 K4-specific methyltransferase SET7/9 N-terminal domain"/>
    <property type="match status" value="1"/>
</dbReference>
<organism evidence="1 2">
    <name type="scientific">Tunisvirus fontaine2</name>
    <dbReference type="NCBI Taxonomy" id="1421067"/>
    <lineage>
        <taxon>Viruses</taxon>
        <taxon>Varidnaviria</taxon>
        <taxon>Bamfordvirae</taxon>
        <taxon>Nucleocytoviricota</taxon>
        <taxon>Megaviricetes</taxon>
        <taxon>Pimascovirales</taxon>
        <taxon>Pimascovirales incertae sedis</taxon>
        <taxon>Marseilleviridae</taxon>
        <taxon>Losannavirus</taxon>
        <taxon>Losannavirus tunisense</taxon>
    </lineage>
</organism>
<reference evidence="1 2" key="1">
    <citation type="journal article" date="2014" name="Arch. Virol.">
        <title>Complete genome sequence of Tunisvirus, a new member of the proposed family Marseilleviridae.</title>
        <authorList>
            <person name="Aherfi S."/>
            <person name="Boughalmi M."/>
            <person name="Pagnier I."/>
            <person name="Fournous G."/>
            <person name="La Scola B."/>
            <person name="Raoult D."/>
            <person name="Colson P."/>
        </authorList>
    </citation>
    <scope>NUCLEOTIDE SEQUENCE [LARGE SCALE GENOMIC DNA]</scope>
    <source>
        <strain evidence="1 2">U484</strain>
    </source>
</reference>
<evidence type="ECO:0008006" key="3">
    <source>
        <dbReference type="Google" id="ProtNLM"/>
    </source>
</evidence>
<evidence type="ECO:0000313" key="2">
    <source>
        <dbReference type="Proteomes" id="UP000232615"/>
    </source>
</evidence>